<accession>A0A1X1YT73</accession>
<evidence type="ECO:0008006" key="4">
    <source>
        <dbReference type="Google" id="ProtNLM"/>
    </source>
</evidence>
<reference evidence="2 3" key="1">
    <citation type="submission" date="2016-01" db="EMBL/GenBank/DDBJ databases">
        <title>The new phylogeny of the genus Mycobacterium.</title>
        <authorList>
            <person name="Tarcisio F."/>
            <person name="Conor M."/>
            <person name="Antonella G."/>
            <person name="Elisabetta G."/>
            <person name="Giulia F.S."/>
            <person name="Sara T."/>
            <person name="Anna F."/>
            <person name="Clotilde B."/>
            <person name="Roberto B."/>
            <person name="Veronica D.S."/>
            <person name="Fabio R."/>
            <person name="Monica P."/>
            <person name="Olivier J."/>
            <person name="Enrico T."/>
            <person name="Nicola S."/>
        </authorList>
    </citation>
    <scope>NUCLEOTIDE SEQUENCE [LARGE SCALE GENOMIC DNA]</scope>
    <source>
        <strain evidence="2 3">DSM 45394</strain>
    </source>
</reference>
<dbReference type="RefSeq" id="WP_085262884.1">
    <property type="nucleotide sequence ID" value="NZ_JACKVG010000021.1"/>
</dbReference>
<comment type="caution">
    <text evidence="2">The sequence shown here is derived from an EMBL/GenBank/DDBJ whole genome shotgun (WGS) entry which is preliminary data.</text>
</comment>
<keyword evidence="3" id="KW-1185">Reference proteome</keyword>
<dbReference type="AlphaFoldDB" id="A0A1X1YT73"/>
<evidence type="ECO:0000256" key="1">
    <source>
        <dbReference type="SAM" id="SignalP"/>
    </source>
</evidence>
<dbReference type="EMBL" id="LQPG01000004">
    <property type="protein sequence ID" value="ORW14299.1"/>
    <property type="molecule type" value="Genomic_DNA"/>
</dbReference>
<evidence type="ECO:0000313" key="2">
    <source>
        <dbReference type="EMBL" id="ORW14299.1"/>
    </source>
</evidence>
<name>A0A1X1YT73_9MYCO</name>
<dbReference type="Proteomes" id="UP000193866">
    <property type="component" value="Unassembled WGS sequence"/>
</dbReference>
<evidence type="ECO:0000313" key="3">
    <source>
        <dbReference type="Proteomes" id="UP000193866"/>
    </source>
</evidence>
<gene>
    <name evidence="2" type="ORF">AWC16_02055</name>
</gene>
<dbReference type="OrthoDB" id="4735709at2"/>
<feature type="signal peptide" evidence="1">
    <location>
        <begin position="1"/>
        <end position="34"/>
    </location>
</feature>
<keyword evidence="1" id="KW-0732">Signal</keyword>
<organism evidence="2 3">
    <name type="scientific">Mycolicibacter longobardus</name>
    <dbReference type="NCBI Taxonomy" id="1108812"/>
    <lineage>
        <taxon>Bacteria</taxon>
        <taxon>Bacillati</taxon>
        <taxon>Actinomycetota</taxon>
        <taxon>Actinomycetes</taxon>
        <taxon>Mycobacteriales</taxon>
        <taxon>Mycobacteriaceae</taxon>
        <taxon>Mycolicibacter</taxon>
    </lineage>
</organism>
<sequence length="143" mass="14952">MIFFANRFRRSARNLARAVAVCTAAVIAAGPAYADPPLLNGVYQGADQEFAWTIATSCGPAECHGSVTSNQGWTSPMSLIDGHWHFSVTKPDGAICADGSYAPTIIRVSIDPVSLGGVVTNSSNGECPGSTLASRPFQLHQLG</sequence>
<feature type="chain" id="PRO_5012665266" description="Secreted protein" evidence="1">
    <location>
        <begin position="35"/>
        <end position="143"/>
    </location>
</feature>
<protein>
    <recommendedName>
        <fullName evidence="4">Secreted protein</fullName>
    </recommendedName>
</protein>
<proteinExistence type="predicted"/>